<keyword evidence="2" id="KW-1185">Reference proteome</keyword>
<reference evidence="1" key="2">
    <citation type="submission" date="2022-06" db="UniProtKB">
        <authorList>
            <consortium name="EnsemblMetazoa"/>
        </authorList>
    </citation>
    <scope>IDENTIFICATION</scope>
    <source>
        <strain evidence="1">PS312</strain>
    </source>
</reference>
<sequence>MGEISRGSAREAEGANKEPGNPEPDNGTRTSGVLGLLSGSHDVPLGPCPLSFRSRWVFEQCVVLGGSRTGAPWRRTHVASTLEPHAAARSSPSSIASSGCSRGVGASEDAGVAASGCASVVSAAAAAELLGALERHVGCQGPSVLT</sequence>
<name>A0A2A6BL23_PRIPA</name>
<evidence type="ECO:0000313" key="2">
    <source>
        <dbReference type="Proteomes" id="UP000005239"/>
    </source>
</evidence>
<dbReference type="AlphaFoldDB" id="A0A2A6BL23"/>
<dbReference type="Proteomes" id="UP000005239">
    <property type="component" value="Unassembled WGS sequence"/>
</dbReference>
<accession>A0A8R1YN35</accession>
<accession>A0A2A6BL23</accession>
<proteinExistence type="predicted"/>
<reference evidence="2" key="1">
    <citation type="journal article" date="2008" name="Nat. Genet.">
        <title>The Pristionchus pacificus genome provides a unique perspective on nematode lifestyle and parasitism.</title>
        <authorList>
            <person name="Dieterich C."/>
            <person name="Clifton S.W."/>
            <person name="Schuster L.N."/>
            <person name="Chinwalla A."/>
            <person name="Delehaunty K."/>
            <person name="Dinkelacker I."/>
            <person name="Fulton L."/>
            <person name="Fulton R."/>
            <person name="Godfrey J."/>
            <person name="Minx P."/>
            <person name="Mitreva M."/>
            <person name="Roeseler W."/>
            <person name="Tian H."/>
            <person name="Witte H."/>
            <person name="Yang S.P."/>
            <person name="Wilson R.K."/>
            <person name="Sommer R.J."/>
        </authorList>
    </citation>
    <scope>NUCLEOTIDE SEQUENCE [LARGE SCALE GENOMIC DNA]</scope>
    <source>
        <strain evidence="2">PS312</strain>
    </source>
</reference>
<organism evidence="1 2">
    <name type="scientific">Pristionchus pacificus</name>
    <name type="common">Parasitic nematode worm</name>
    <dbReference type="NCBI Taxonomy" id="54126"/>
    <lineage>
        <taxon>Eukaryota</taxon>
        <taxon>Metazoa</taxon>
        <taxon>Ecdysozoa</taxon>
        <taxon>Nematoda</taxon>
        <taxon>Chromadorea</taxon>
        <taxon>Rhabditida</taxon>
        <taxon>Rhabditina</taxon>
        <taxon>Diplogasteromorpha</taxon>
        <taxon>Diplogasteroidea</taxon>
        <taxon>Neodiplogasteridae</taxon>
        <taxon>Pristionchus</taxon>
    </lineage>
</organism>
<evidence type="ECO:0000313" key="1">
    <source>
        <dbReference type="EnsemblMetazoa" id="PPA36064.1"/>
    </source>
</evidence>
<protein>
    <submittedName>
        <fullName evidence="1">Uncharacterized protein</fullName>
    </submittedName>
</protein>
<gene>
    <name evidence="1" type="primary">WBGene00274433</name>
</gene>
<dbReference type="EnsemblMetazoa" id="PPA36064.1">
    <property type="protein sequence ID" value="PPA36064.1"/>
    <property type="gene ID" value="WBGene00274433"/>
</dbReference>